<dbReference type="InterPro" id="IPR029063">
    <property type="entry name" value="SAM-dependent_MTases_sf"/>
</dbReference>
<dbReference type="Proteomes" id="UP000288716">
    <property type="component" value="Unassembled WGS sequence"/>
</dbReference>
<sequence length="151" mass="17737">KEQFDIVFASYGVILWLPDLNEWASMIAYFLKPKGFFYMVEFHQFMLIFDDKFERLEYSYFNTEVIESDMEGSHAAPEPGVSKKEYTWNHSFSEILNSLIQNGLRIEFFNEHMNSPFDFLRGVCVQEKGSYCIPSLKNKIPLLFSVKASKQ</sequence>
<name>A0A443RUW7_9ACAR</name>
<dbReference type="EMBL" id="NCKV01029227">
    <property type="protein sequence ID" value="RWS19181.1"/>
    <property type="molecule type" value="Genomic_DNA"/>
</dbReference>
<dbReference type="Gene3D" id="3.40.50.150">
    <property type="entry name" value="Vaccinia Virus protein VP39"/>
    <property type="match status" value="1"/>
</dbReference>
<dbReference type="OrthoDB" id="540004at2759"/>
<gene>
    <name evidence="1" type="ORF">B4U80_14493</name>
</gene>
<protein>
    <submittedName>
        <fullName evidence="1">Methyltransferase type 12-like protein</fullName>
    </submittedName>
</protein>
<keyword evidence="2" id="KW-1185">Reference proteome</keyword>
<organism evidence="1 2">
    <name type="scientific">Leptotrombidium deliense</name>
    <dbReference type="NCBI Taxonomy" id="299467"/>
    <lineage>
        <taxon>Eukaryota</taxon>
        <taxon>Metazoa</taxon>
        <taxon>Ecdysozoa</taxon>
        <taxon>Arthropoda</taxon>
        <taxon>Chelicerata</taxon>
        <taxon>Arachnida</taxon>
        <taxon>Acari</taxon>
        <taxon>Acariformes</taxon>
        <taxon>Trombidiformes</taxon>
        <taxon>Prostigmata</taxon>
        <taxon>Anystina</taxon>
        <taxon>Parasitengona</taxon>
        <taxon>Trombiculoidea</taxon>
        <taxon>Trombiculidae</taxon>
        <taxon>Leptotrombidium</taxon>
    </lineage>
</organism>
<accession>A0A443RUW7</accession>
<dbReference type="AlphaFoldDB" id="A0A443RUW7"/>
<evidence type="ECO:0000313" key="2">
    <source>
        <dbReference type="Proteomes" id="UP000288716"/>
    </source>
</evidence>
<comment type="caution">
    <text evidence="1">The sequence shown here is derived from an EMBL/GenBank/DDBJ whole genome shotgun (WGS) entry which is preliminary data.</text>
</comment>
<dbReference type="GO" id="GO:0008168">
    <property type="term" value="F:methyltransferase activity"/>
    <property type="evidence" value="ECO:0007669"/>
    <property type="project" value="UniProtKB-KW"/>
</dbReference>
<keyword evidence="1" id="KW-0489">Methyltransferase</keyword>
<evidence type="ECO:0000313" key="1">
    <source>
        <dbReference type="EMBL" id="RWS19181.1"/>
    </source>
</evidence>
<reference evidence="1 2" key="1">
    <citation type="journal article" date="2018" name="Gigascience">
        <title>Genomes of trombidid mites reveal novel predicted allergens and laterally-transferred genes associated with secondary metabolism.</title>
        <authorList>
            <person name="Dong X."/>
            <person name="Chaisiri K."/>
            <person name="Xia D."/>
            <person name="Armstrong S.D."/>
            <person name="Fang Y."/>
            <person name="Donnelly M.J."/>
            <person name="Kadowaki T."/>
            <person name="McGarry J.W."/>
            <person name="Darby A.C."/>
            <person name="Makepeace B.L."/>
        </authorList>
    </citation>
    <scope>NUCLEOTIDE SEQUENCE [LARGE SCALE GENOMIC DNA]</scope>
    <source>
        <strain evidence="1">UoL-UT</strain>
    </source>
</reference>
<dbReference type="VEuPathDB" id="VectorBase:LDEU012859"/>
<feature type="non-terminal residue" evidence="1">
    <location>
        <position position="1"/>
    </location>
</feature>
<dbReference type="SUPFAM" id="SSF53335">
    <property type="entry name" value="S-adenosyl-L-methionine-dependent methyltransferases"/>
    <property type="match status" value="1"/>
</dbReference>
<dbReference type="GO" id="GO:0032259">
    <property type="term" value="P:methylation"/>
    <property type="evidence" value="ECO:0007669"/>
    <property type="project" value="UniProtKB-KW"/>
</dbReference>
<proteinExistence type="predicted"/>
<keyword evidence="1" id="KW-0808">Transferase</keyword>